<dbReference type="GO" id="GO:0003690">
    <property type="term" value="F:double-stranded DNA binding"/>
    <property type="evidence" value="ECO:0007669"/>
    <property type="project" value="TreeGrafter"/>
</dbReference>
<dbReference type="eggNOG" id="KOG2031">
    <property type="taxonomic scope" value="Eukaryota"/>
</dbReference>
<evidence type="ECO:0000256" key="4">
    <source>
        <dbReference type="ARBA" id="ARBA00022763"/>
    </source>
</evidence>
<keyword evidence="7" id="KW-0234">DNA repair</keyword>
<keyword evidence="14" id="KW-1185">Reference proteome</keyword>
<dbReference type="GO" id="GO:0017005">
    <property type="term" value="F:3'-tyrosyl-DNA phosphodiesterase activity"/>
    <property type="evidence" value="ECO:0007669"/>
    <property type="project" value="TreeGrafter"/>
</dbReference>
<dbReference type="EMBL" id="AAZO01001171">
    <property type="status" value="NOT_ANNOTATED_CDS"/>
    <property type="molecule type" value="Genomic_DNA"/>
</dbReference>
<dbReference type="EnsemblMetazoa" id="PHUM097920-RA">
    <property type="protein sequence ID" value="PHUM097920-PA"/>
    <property type="gene ID" value="PHUM097920"/>
</dbReference>
<evidence type="ECO:0000256" key="9">
    <source>
        <dbReference type="PIRSR" id="PIRSR610347-1"/>
    </source>
</evidence>
<keyword evidence="4" id="KW-0227">DNA damage</keyword>
<evidence type="ECO:0000313" key="12">
    <source>
        <dbReference type="EMBL" id="EEB11205.1"/>
    </source>
</evidence>
<comment type="subcellular location">
    <subcellularLocation>
        <location evidence="1">Nucleus</location>
    </subcellularLocation>
</comment>
<keyword evidence="6" id="KW-0269">Exonuclease</keyword>
<sequence length="447" mass="51065">MENGKDGGKSSGKNKKWKNSVDVKLQMADPYFFFLTGINEIPDTLDEDLTITFPELLDKSLGILDHSLHINFMVELPWLMAQYAINDLFNPSMTILYDVQDGDLANIPEHLNIKAIKIKSPYPFGHHHTKMSIFFYTDRSIRFAIYTANLIESDWEDRTQGVWISPKCPYLGDDVPINYGESDTLFKFEILQYLISYKLPEIRNLLIKIQETDCSLIKVFFVSSVPGSVIDNFGYIKLGKIIKEHAVENSEDKERIVIQCSSIGSLGPAPDSWLLNEFVKSTSSKLSSPQVSIVYPSVRNVASSIYGLSGGGCLPYSSGTHIKQLWLNKYLMQWYCEHRKRSKAVPHIKTYARINEDKEEISWFLLTSANLSKAAWGKKLKSGMLQIMSYEAGVLFLPKLLINKNVFKIKKFGYNSGNDDEFPIPYDIPLTSYQETDRLFLFDKNFK</sequence>
<evidence type="ECO:0000256" key="6">
    <source>
        <dbReference type="ARBA" id="ARBA00022839"/>
    </source>
</evidence>
<feature type="binding site" evidence="10">
    <location>
        <position position="130"/>
    </location>
    <ligand>
        <name>substrate</name>
    </ligand>
</feature>
<dbReference type="Gene3D" id="3.30.870.10">
    <property type="entry name" value="Endonuclease Chain A"/>
    <property type="match status" value="2"/>
</dbReference>
<evidence type="ECO:0000313" key="13">
    <source>
        <dbReference type="EnsemblMetazoa" id="PHUM097920-PA"/>
    </source>
</evidence>
<keyword evidence="3" id="KW-0540">Nuclease</keyword>
<dbReference type="EMBL" id="DS235065">
    <property type="protein sequence ID" value="EEB11205.1"/>
    <property type="molecule type" value="Genomic_DNA"/>
</dbReference>
<reference evidence="13" key="3">
    <citation type="submission" date="2020-05" db="UniProtKB">
        <authorList>
            <consortium name="EnsemblMetazoa"/>
        </authorList>
    </citation>
    <scope>IDENTIFICATION</scope>
    <source>
        <strain evidence="13">USDA</strain>
    </source>
</reference>
<dbReference type="SUPFAM" id="SSF56024">
    <property type="entry name" value="Phospholipase D/nuclease"/>
    <property type="match status" value="2"/>
</dbReference>
<dbReference type="STRING" id="121224.E0VCU9"/>
<evidence type="ECO:0000256" key="3">
    <source>
        <dbReference type="ARBA" id="ARBA00022722"/>
    </source>
</evidence>
<dbReference type="GO" id="GO:0003697">
    <property type="term" value="F:single-stranded DNA binding"/>
    <property type="evidence" value="ECO:0007669"/>
    <property type="project" value="TreeGrafter"/>
</dbReference>
<keyword evidence="5" id="KW-0378">Hydrolase</keyword>
<reference evidence="12" key="2">
    <citation type="submission" date="2007-04" db="EMBL/GenBank/DDBJ databases">
        <title>The genome of the human body louse.</title>
        <authorList>
            <consortium name="The Human Body Louse Genome Consortium"/>
            <person name="Kirkness E."/>
            <person name="Walenz B."/>
            <person name="Hass B."/>
            <person name="Bruggner R."/>
            <person name="Strausberg R."/>
        </authorList>
    </citation>
    <scope>NUCLEOTIDE SEQUENCE</scope>
    <source>
        <strain evidence="12">USDA</strain>
    </source>
</reference>
<dbReference type="PANTHER" id="PTHR12415:SF0">
    <property type="entry name" value="TYROSYL-DNA PHOSPHODIESTERASE 1"/>
    <property type="match status" value="1"/>
</dbReference>
<dbReference type="CTD" id="8238062"/>
<dbReference type="AlphaFoldDB" id="E0VCU9"/>
<dbReference type="KEGG" id="phu:Phum_PHUM097920"/>
<dbReference type="GO" id="GO:0004527">
    <property type="term" value="F:exonuclease activity"/>
    <property type="evidence" value="ECO:0007669"/>
    <property type="project" value="UniProtKB-KW"/>
</dbReference>
<accession>E0VCU9</accession>
<gene>
    <name evidence="13" type="primary">8238062</name>
    <name evidence="12" type="ORF">Phum_PHUM097920</name>
</gene>
<dbReference type="OrthoDB" id="47785at2759"/>
<dbReference type="FunCoup" id="E0VCU9">
    <property type="interactions" value="1409"/>
</dbReference>
<evidence type="ECO:0000256" key="1">
    <source>
        <dbReference type="ARBA" id="ARBA00004123"/>
    </source>
</evidence>
<feature type="active site" description="Nucleophile" evidence="9">
    <location>
        <position position="128"/>
    </location>
</feature>
<evidence type="ECO:0000256" key="2">
    <source>
        <dbReference type="ARBA" id="ARBA00010205"/>
    </source>
</evidence>
<organism>
    <name type="scientific">Pediculus humanus subsp. corporis</name>
    <name type="common">Body louse</name>
    <dbReference type="NCBI Taxonomy" id="121224"/>
    <lineage>
        <taxon>Eukaryota</taxon>
        <taxon>Metazoa</taxon>
        <taxon>Ecdysozoa</taxon>
        <taxon>Arthropoda</taxon>
        <taxon>Hexapoda</taxon>
        <taxon>Insecta</taxon>
        <taxon>Pterygota</taxon>
        <taxon>Neoptera</taxon>
        <taxon>Paraneoptera</taxon>
        <taxon>Psocodea</taxon>
        <taxon>Troctomorpha</taxon>
        <taxon>Phthiraptera</taxon>
        <taxon>Anoplura</taxon>
        <taxon>Pediculidae</taxon>
        <taxon>Pediculus</taxon>
    </lineage>
</organism>
<proteinExistence type="inferred from homology"/>
<comment type="similarity">
    <text evidence="2">Belongs to the tyrosyl-DNA phosphodiesterase family.</text>
</comment>
<feature type="binding site" evidence="10">
    <location>
        <position position="349"/>
    </location>
    <ligand>
        <name>substrate</name>
    </ligand>
</feature>
<dbReference type="VEuPathDB" id="VectorBase:PHUM097920"/>
<evidence type="ECO:0000256" key="10">
    <source>
        <dbReference type="PIRSR" id="PIRSR610347-2"/>
    </source>
</evidence>
<keyword evidence="8" id="KW-0539">Nucleus</keyword>
<dbReference type="InterPro" id="IPR010347">
    <property type="entry name" value="Tdp1"/>
</dbReference>
<name>E0VCU9_PEDHC</name>
<dbReference type="CDD" id="cd09195">
    <property type="entry name" value="PLDc_mTdp1_2"/>
    <property type="match status" value="1"/>
</dbReference>
<dbReference type="RefSeq" id="XP_002423943.1">
    <property type="nucleotide sequence ID" value="XM_002423898.1"/>
</dbReference>
<dbReference type="GeneID" id="8238062"/>
<dbReference type="PANTHER" id="PTHR12415">
    <property type="entry name" value="TYROSYL-DNA PHOSPHODIESTERASE 1"/>
    <property type="match status" value="1"/>
</dbReference>
<protein>
    <submittedName>
        <fullName evidence="12 13">Tyrosyl-DNA phosphodiesterase, putative</fullName>
    </submittedName>
</protein>
<dbReference type="GO" id="GO:0006281">
    <property type="term" value="P:DNA repair"/>
    <property type="evidence" value="ECO:0007669"/>
    <property type="project" value="UniProtKB-KW"/>
</dbReference>
<evidence type="ECO:0000256" key="7">
    <source>
        <dbReference type="ARBA" id="ARBA00023204"/>
    </source>
</evidence>
<evidence type="ECO:0000256" key="11">
    <source>
        <dbReference type="PIRSR" id="PIRSR610347-3"/>
    </source>
</evidence>
<evidence type="ECO:0000313" key="14">
    <source>
        <dbReference type="Proteomes" id="UP000009046"/>
    </source>
</evidence>
<dbReference type="Pfam" id="PF06087">
    <property type="entry name" value="Tyr-DNA_phospho"/>
    <property type="match status" value="1"/>
</dbReference>
<dbReference type="CDD" id="cd09193">
    <property type="entry name" value="PLDc_mTdp1_1"/>
    <property type="match status" value="1"/>
</dbReference>
<feature type="active site" description="Proton donor/acceptor" evidence="9">
    <location>
        <position position="347"/>
    </location>
</feature>
<reference evidence="12" key="1">
    <citation type="submission" date="2007-04" db="EMBL/GenBank/DDBJ databases">
        <title>Annotation of Pediculus humanus corporis strain USDA.</title>
        <authorList>
            <person name="Kirkness E."/>
            <person name="Hannick L."/>
            <person name="Hass B."/>
            <person name="Bruggner R."/>
            <person name="Lawson D."/>
            <person name="Bidwell S."/>
            <person name="Joardar V."/>
            <person name="Caler E."/>
            <person name="Walenz B."/>
            <person name="Inman J."/>
            <person name="Schobel S."/>
            <person name="Galinsky K."/>
            <person name="Amedeo P."/>
            <person name="Strausberg R."/>
        </authorList>
    </citation>
    <scope>NUCLEOTIDE SEQUENCE</scope>
    <source>
        <strain evidence="12">USDA</strain>
    </source>
</reference>
<dbReference type="Proteomes" id="UP000009046">
    <property type="component" value="Unassembled WGS sequence"/>
</dbReference>
<dbReference type="GO" id="GO:0005634">
    <property type="term" value="C:nucleus"/>
    <property type="evidence" value="ECO:0007669"/>
    <property type="project" value="UniProtKB-SubCell"/>
</dbReference>
<evidence type="ECO:0000256" key="8">
    <source>
        <dbReference type="ARBA" id="ARBA00023242"/>
    </source>
</evidence>
<dbReference type="HOGENOM" id="CLU_010413_4_0_1"/>
<dbReference type="OMA" id="GHHHTKM"/>
<evidence type="ECO:0000256" key="5">
    <source>
        <dbReference type="ARBA" id="ARBA00022801"/>
    </source>
</evidence>
<feature type="site" description="Interaction with DNA" evidence="11">
    <location>
        <position position="372"/>
    </location>
</feature>
<dbReference type="InParanoid" id="E0VCU9"/>